<accession>A0AAV1CXT3</accession>
<dbReference type="InterPro" id="IPR000182">
    <property type="entry name" value="GNAT_dom"/>
</dbReference>
<dbReference type="Gene3D" id="3.90.360.10">
    <property type="entry name" value="Histone acetyl transferase 1 (HAT1), N-terminal domain"/>
    <property type="match status" value="1"/>
</dbReference>
<feature type="domain" description="N-acetyltransferase" evidence="11">
    <location>
        <begin position="232"/>
        <end position="291"/>
    </location>
</feature>
<dbReference type="Pfam" id="PF00583">
    <property type="entry name" value="Acetyltransf_1"/>
    <property type="match status" value="1"/>
</dbReference>
<keyword evidence="7" id="KW-0539">Nucleus</keyword>
<feature type="compositionally biased region" description="Polar residues" evidence="10">
    <location>
        <begin position="1"/>
        <end position="11"/>
    </location>
</feature>
<dbReference type="PANTHER" id="PTHR12046">
    <property type="entry name" value="HISTONE ACETYLTRANSFERASE TYPE B CATALYTIC SUBUNIT"/>
    <property type="match status" value="1"/>
</dbReference>
<evidence type="ECO:0000313" key="13">
    <source>
        <dbReference type="EMBL" id="CAI9100511.1"/>
    </source>
</evidence>
<dbReference type="CDD" id="cd04301">
    <property type="entry name" value="NAT_SF"/>
    <property type="match status" value="1"/>
</dbReference>
<dbReference type="GO" id="GO:0004402">
    <property type="term" value="F:histone acetyltransferase activity"/>
    <property type="evidence" value="ECO:0007669"/>
    <property type="project" value="InterPro"/>
</dbReference>
<dbReference type="GO" id="GO:0000781">
    <property type="term" value="C:chromosome, telomeric region"/>
    <property type="evidence" value="ECO:0007669"/>
    <property type="project" value="GOC"/>
</dbReference>
<gene>
    <name evidence="13" type="ORF">OLC1_LOCUS10323</name>
</gene>
<protein>
    <recommendedName>
        <fullName evidence="4">histone acetyltransferase</fullName>
        <ecNumber evidence="4">2.3.1.48</ecNumber>
    </recommendedName>
</protein>
<name>A0AAV1CXT3_OLDCO</name>
<dbReference type="FunFam" id="3.40.630.30:FF:000077">
    <property type="entry name" value="Histone acetyltransferase type B catalytic subunit"/>
    <property type="match status" value="1"/>
</dbReference>
<dbReference type="GO" id="GO:0005737">
    <property type="term" value="C:cytoplasm"/>
    <property type="evidence" value="ECO:0007669"/>
    <property type="project" value="UniProtKB-SubCell"/>
</dbReference>
<dbReference type="SUPFAM" id="SSF55729">
    <property type="entry name" value="Acyl-CoA N-acyltransferases (Nat)"/>
    <property type="match status" value="1"/>
</dbReference>
<keyword evidence="8" id="KW-0012">Acyltransferase</keyword>
<keyword evidence="6" id="KW-0808">Transferase</keyword>
<dbReference type="EC" id="2.3.1.48" evidence="4"/>
<evidence type="ECO:0000256" key="3">
    <source>
        <dbReference type="ARBA" id="ARBA00010543"/>
    </source>
</evidence>
<evidence type="ECO:0000256" key="8">
    <source>
        <dbReference type="ARBA" id="ARBA00023315"/>
    </source>
</evidence>
<dbReference type="InterPro" id="IPR016181">
    <property type="entry name" value="Acyl_CoA_acyltransferase"/>
</dbReference>
<dbReference type="InterPro" id="IPR019467">
    <property type="entry name" value="Hat1_N"/>
</dbReference>
<evidence type="ECO:0000256" key="9">
    <source>
        <dbReference type="ARBA" id="ARBA00048017"/>
    </source>
</evidence>
<organism evidence="13 14">
    <name type="scientific">Oldenlandia corymbosa var. corymbosa</name>
    <dbReference type="NCBI Taxonomy" id="529605"/>
    <lineage>
        <taxon>Eukaryota</taxon>
        <taxon>Viridiplantae</taxon>
        <taxon>Streptophyta</taxon>
        <taxon>Embryophyta</taxon>
        <taxon>Tracheophyta</taxon>
        <taxon>Spermatophyta</taxon>
        <taxon>Magnoliopsida</taxon>
        <taxon>eudicotyledons</taxon>
        <taxon>Gunneridae</taxon>
        <taxon>Pentapetalae</taxon>
        <taxon>asterids</taxon>
        <taxon>lamiids</taxon>
        <taxon>Gentianales</taxon>
        <taxon>Rubiaceae</taxon>
        <taxon>Rubioideae</taxon>
        <taxon>Spermacoceae</taxon>
        <taxon>Hedyotis-Oldenlandia complex</taxon>
        <taxon>Oldenlandia</taxon>
    </lineage>
</organism>
<evidence type="ECO:0000256" key="2">
    <source>
        <dbReference type="ARBA" id="ARBA00004496"/>
    </source>
</evidence>
<feature type="region of interest" description="Disordered" evidence="10">
    <location>
        <begin position="1"/>
        <end position="22"/>
    </location>
</feature>
<evidence type="ECO:0000256" key="7">
    <source>
        <dbReference type="ARBA" id="ARBA00023242"/>
    </source>
</evidence>
<dbReference type="Pfam" id="PF10394">
    <property type="entry name" value="Hat1_N"/>
    <property type="match status" value="1"/>
</dbReference>
<keyword evidence="14" id="KW-1185">Reference proteome</keyword>
<dbReference type="EMBL" id="OX459120">
    <property type="protein sequence ID" value="CAI9100511.1"/>
    <property type="molecule type" value="Genomic_DNA"/>
</dbReference>
<evidence type="ECO:0000256" key="10">
    <source>
        <dbReference type="SAM" id="MobiDB-lite"/>
    </source>
</evidence>
<dbReference type="InterPro" id="IPR017380">
    <property type="entry name" value="Hist_AcTrfase_B-typ_cat-su"/>
</dbReference>
<evidence type="ECO:0000256" key="4">
    <source>
        <dbReference type="ARBA" id="ARBA00013184"/>
    </source>
</evidence>
<comment type="similarity">
    <text evidence="3">Belongs to the HAT1 family.</text>
</comment>
<dbReference type="GO" id="GO:0005634">
    <property type="term" value="C:nucleus"/>
    <property type="evidence" value="ECO:0007669"/>
    <property type="project" value="UniProtKB-SubCell"/>
</dbReference>
<dbReference type="Gene3D" id="3.40.630.30">
    <property type="match status" value="1"/>
</dbReference>
<dbReference type="InterPro" id="IPR037113">
    <property type="entry name" value="Hat1_N_sf"/>
</dbReference>
<comment type="catalytic activity">
    <reaction evidence="9">
        <text>L-lysyl-[protein] + acetyl-CoA = N(6)-acetyl-L-lysyl-[protein] + CoA + H(+)</text>
        <dbReference type="Rhea" id="RHEA:45948"/>
        <dbReference type="Rhea" id="RHEA-COMP:9752"/>
        <dbReference type="Rhea" id="RHEA-COMP:10731"/>
        <dbReference type="ChEBI" id="CHEBI:15378"/>
        <dbReference type="ChEBI" id="CHEBI:29969"/>
        <dbReference type="ChEBI" id="CHEBI:57287"/>
        <dbReference type="ChEBI" id="CHEBI:57288"/>
        <dbReference type="ChEBI" id="CHEBI:61930"/>
        <dbReference type="EC" id="2.3.1.48"/>
    </reaction>
</comment>
<dbReference type="FunFam" id="3.90.360.10:FF:000002">
    <property type="entry name" value="Histone acetyltransferase type B catalytic subunit"/>
    <property type="match status" value="1"/>
</dbReference>
<keyword evidence="5" id="KW-0963">Cytoplasm</keyword>
<evidence type="ECO:0000313" key="14">
    <source>
        <dbReference type="Proteomes" id="UP001161247"/>
    </source>
</evidence>
<dbReference type="AlphaFoldDB" id="A0AAV1CXT3"/>
<proteinExistence type="inferred from homology"/>
<comment type="subcellular location">
    <subcellularLocation>
        <location evidence="2">Cytoplasm</location>
    </subcellularLocation>
    <subcellularLocation>
        <location evidence="1">Nucleus</location>
    </subcellularLocation>
</comment>
<feature type="domain" description="Histone acetyl transferase HAT1 N-terminal" evidence="12">
    <location>
        <begin position="33"/>
        <end position="200"/>
    </location>
</feature>
<evidence type="ECO:0000256" key="1">
    <source>
        <dbReference type="ARBA" id="ARBA00004123"/>
    </source>
</evidence>
<dbReference type="Proteomes" id="UP001161247">
    <property type="component" value="Chromosome 3"/>
</dbReference>
<evidence type="ECO:0000256" key="6">
    <source>
        <dbReference type="ARBA" id="ARBA00022679"/>
    </source>
</evidence>
<evidence type="ECO:0000256" key="5">
    <source>
        <dbReference type="ARBA" id="ARBA00022490"/>
    </source>
</evidence>
<evidence type="ECO:0000259" key="12">
    <source>
        <dbReference type="Pfam" id="PF10394"/>
    </source>
</evidence>
<dbReference type="GO" id="GO:0031509">
    <property type="term" value="P:subtelomeric heterochromatin formation"/>
    <property type="evidence" value="ECO:0007669"/>
    <property type="project" value="InterPro"/>
</dbReference>
<evidence type="ECO:0000259" key="11">
    <source>
        <dbReference type="Pfam" id="PF00583"/>
    </source>
</evidence>
<sequence>MGTKNQASSDLVSDPKKKRRVGFGKSAQLDPGVEANDCIKIYLVSRKEEVDSPDSCCIDPIDLNKFFEDDGKIYGYKGLKITVWLSSISFHAYADIVFESTSDGGKGITDLKSALKNMFAENLVEKKEEFLNTFSSERLYIKSVISSGVALEQPTANGRSSDSSKNSKGEASDFEVFKVAGEPVGHLYSRLVPLVLLLIDGSNPIDINDPRWEIYMVVRKTADLQEDIGINMIGFAAVYRFHRYPDSQRLRLGQILVLPPYQGKGYGGSLLKVLNNVAVSEDVYDLTVEEPEDSLQHVRTKIDLQRLLVFSPIQNALSAVVSRIKSENPSKRSEPCQYGPPRSAVEDVRKSLKINKRQFLQCWEILLYLGLDPIDKYMESYRAIVTARIKTDIIGKDSEVVGKRIIDVPTEFDQETSFAMFKSQNGNVTGSESDGAKSNQEESLRQLVDERMKEIKLIAEKVSMSTR</sequence>
<reference evidence="13" key="1">
    <citation type="submission" date="2023-03" db="EMBL/GenBank/DDBJ databases">
        <authorList>
            <person name="Julca I."/>
        </authorList>
    </citation>
    <scope>NUCLEOTIDE SEQUENCE</scope>
</reference>